<evidence type="ECO:0000313" key="2">
    <source>
        <dbReference type="Proteomes" id="UP000064844"/>
    </source>
</evidence>
<dbReference type="Proteomes" id="UP000064844">
    <property type="component" value="Chromosome"/>
</dbReference>
<evidence type="ECO:0000313" key="1">
    <source>
        <dbReference type="EMBL" id="ALP93833.1"/>
    </source>
</evidence>
<name>A0A0S2W3C7_9FIRM</name>
<organism evidence="1 2">
    <name type="scientific">Intestinimonas butyriciproducens</name>
    <dbReference type="NCBI Taxonomy" id="1297617"/>
    <lineage>
        <taxon>Bacteria</taxon>
        <taxon>Bacillati</taxon>
        <taxon>Bacillota</taxon>
        <taxon>Clostridia</taxon>
        <taxon>Eubacteriales</taxon>
        <taxon>Intestinimonas</taxon>
    </lineage>
</organism>
<dbReference type="KEGG" id="ibu:IB211_01440c"/>
<keyword evidence="2" id="KW-1185">Reference proteome</keyword>
<proteinExistence type="predicted"/>
<reference evidence="1 2" key="1">
    <citation type="journal article" date="2015" name="Nat. Commun.">
        <title>Production of butyrate from lysine and the Amadori product fructoselysine by a human gut commensal.</title>
        <authorList>
            <person name="Bui T.P."/>
            <person name="Ritari J."/>
            <person name="Boeren S."/>
            <person name="de Waard P."/>
            <person name="Plugge C.M."/>
            <person name="de Vos W.M."/>
        </authorList>
    </citation>
    <scope>NUCLEOTIDE SEQUENCE [LARGE SCALE GENOMIC DNA]</scope>
    <source>
        <strain evidence="1 2">AF211</strain>
    </source>
</reference>
<dbReference type="STRING" id="1297617.IB211_01440c"/>
<dbReference type="EMBL" id="CP011307">
    <property type="protein sequence ID" value="ALP93833.1"/>
    <property type="molecule type" value="Genomic_DNA"/>
</dbReference>
<reference evidence="2" key="2">
    <citation type="submission" date="2015-04" db="EMBL/GenBank/DDBJ databases">
        <title>A butyrogenic pathway from the amino acid lysine in a human gut commensal.</title>
        <authorList>
            <person name="de Vos W.M."/>
            <person name="Bui N.T.P."/>
            <person name="Plugge C.M."/>
            <person name="Ritari J."/>
        </authorList>
    </citation>
    <scope>NUCLEOTIDE SEQUENCE [LARGE SCALE GENOMIC DNA]</scope>
    <source>
        <strain evidence="2">AF211</strain>
    </source>
</reference>
<gene>
    <name evidence="1" type="ORF">IB211_01440c</name>
</gene>
<dbReference type="AlphaFoldDB" id="A0A0S2W3C7"/>
<protein>
    <submittedName>
        <fullName evidence="1">Uncharacterized protein</fullName>
    </submittedName>
</protein>
<sequence length="46" mass="5195">MQKSGPQIAFFCGLGFSRLSAAPYGRMGVFFRILTYVLEAKRSTKY</sequence>
<accession>A0A0S2W3C7</accession>